<evidence type="ECO:0000313" key="2">
    <source>
        <dbReference type="Proteomes" id="UP001144978"/>
    </source>
</evidence>
<dbReference type="Proteomes" id="UP001144978">
    <property type="component" value="Unassembled WGS sequence"/>
</dbReference>
<comment type="caution">
    <text evidence="1">The sequence shown here is derived from an EMBL/GenBank/DDBJ whole genome shotgun (WGS) entry which is preliminary data.</text>
</comment>
<keyword evidence="2" id="KW-1185">Reference proteome</keyword>
<name>A0ACC1Q9S3_9APHY</name>
<reference evidence="1" key="1">
    <citation type="submission" date="2022-08" db="EMBL/GenBank/DDBJ databases">
        <title>Genome Sequence of Pycnoporus sanguineus.</title>
        <authorList>
            <person name="Buettner E."/>
        </authorList>
    </citation>
    <scope>NUCLEOTIDE SEQUENCE</scope>
    <source>
        <strain evidence="1">CG-C14</strain>
    </source>
</reference>
<gene>
    <name evidence="1" type="ORF">NUW54_g218</name>
</gene>
<sequence>MCTERTSTGTQVHPTWHPAQAPSSQHTPHQDAPDDIYEHDELSIHGSNTSPSSVSLEAIIAIENARPMRDEHGSLLPRSWILDAHLYLNDDTQLLGALYFYNSDGIVVKELGIYKASMAVAKFDTQAYFYLHSDLDPSHYAVIGGIWKLHLLPDDMDACEQPTVHLRETATRIKPDVAFSMSPLQRTRFFTGPFSVEVMIPANSPGSEPTSPSPHLPMRSPTLPGDLLASNTRTGYWYPWSAASKNDVPVARHSSSMAQYKFQYRRIGRNKPSSPGQTPQIEDVQSVASITLKRNSPEDATEPVRSEESTATAPGSASLESMKCPHRSCQ</sequence>
<evidence type="ECO:0000313" key="1">
    <source>
        <dbReference type="EMBL" id="KAJ3018915.1"/>
    </source>
</evidence>
<protein>
    <submittedName>
        <fullName evidence="1">Uncharacterized protein</fullName>
    </submittedName>
</protein>
<accession>A0ACC1Q9S3</accession>
<dbReference type="EMBL" id="JANSHE010000026">
    <property type="protein sequence ID" value="KAJ3018915.1"/>
    <property type="molecule type" value="Genomic_DNA"/>
</dbReference>
<organism evidence="1 2">
    <name type="scientific">Trametes sanguinea</name>
    <dbReference type="NCBI Taxonomy" id="158606"/>
    <lineage>
        <taxon>Eukaryota</taxon>
        <taxon>Fungi</taxon>
        <taxon>Dikarya</taxon>
        <taxon>Basidiomycota</taxon>
        <taxon>Agaricomycotina</taxon>
        <taxon>Agaricomycetes</taxon>
        <taxon>Polyporales</taxon>
        <taxon>Polyporaceae</taxon>
        <taxon>Trametes</taxon>
    </lineage>
</organism>
<proteinExistence type="predicted"/>